<feature type="region of interest" description="Disordered" evidence="2">
    <location>
        <begin position="924"/>
        <end position="949"/>
    </location>
</feature>
<dbReference type="InParanoid" id="A0A2R5G7U5"/>
<protein>
    <recommendedName>
        <fullName evidence="3">EF-hand domain-containing protein</fullName>
    </recommendedName>
</protein>
<dbReference type="InterPro" id="IPR011992">
    <property type="entry name" value="EF-hand-dom_pair"/>
</dbReference>
<gene>
    <name evidence="4" type="ORF">FCC1311_033302</name>
</gene>
<evidence type="ECO:0000259" key="3">
    <source>
        <dbReference type="PROSITE" id="PS50222"/>
    </source>
</evidence>
<keyword evidence="1" id="KW-0106">Calcium</keyword>
<dbReference type="Gene3D" id="1.10.238.10">
    <property type="entry name" value="EF-hand"/>
    <property type="match status" value="2"/>
</dbReference>
<organism evidence="4 5">
    <name type="scientific">Hondaea fermentalgiana</name>
    <dbReference type="NCBI Taxonomy" id="2315210"/>
    <lineage>
        <taxon>Eukaryota</taxon>
        <taxon>Sar</taxon>
        <taxon>Stramenopiles</taxon>
        <taxon>Bigyra</taxon>
        <taxon>Labyrinthulomycetes</taxon>
        <taxon>Thraustochytrida</taxon>
        <taxon>Thraustochytriidae</taxon>
        <taxon>Hondaea</taxon>
    </lineage>
</organism>
<accession>A0A2R5G7U5</accession>
<feature type="domain" description="EF-hand" evidence="3">
    <location>
        <begin position="979"/>
        <end position="1014"/>
    </location>
</feature>
<proteinExistence type="predicted"/>
<dbReference type="Proteomes" id="UP000241890">
    <property type="component" value="Unassembled WGS sequence"/>
</dbReference>
<feature type="compositionally biased region" description="Basic and acidic residues" evidence="2">
    <location>
        <begin position="689"/>
        <end position="698"/>
    </location>
</feature>
<name>A0A2R5G7U5_9STRA</name>
<feature type="compositionally biased region" description="Polar residues" evidence="2">
    <location>
        <begin position="523"/>
        <end position="538"/>
    </location>
</feature>
<feature type="compositionally biased region" description="Basic and acidic residues" evidence="2">
    <location>
        <begin position="559"/>
        <end position="579"/>
    </location>
</feature>
<sequence length="1339" mass="147338">MGKVYSQELRDQDAELKTHGAVSAATRSRATSAWVPDFSSYDFGEEFVRWEGIEFKDVQRAHSLWRKLGANLTFSRNGYLFFVNQTGLSKRQSKDIVALAATHGGDGDSTTGPPVLSSSDVNKLEVLRQFDSFLAKAKDYGLAQQRRKIERQTNTPVTPPRISALDLLSGLALVSKATPTQKAGFIFGLFDFHRRKKLDRDEILALVAASMRGYCSIKNAPLPPPEGLTWLVDETLFQAQRLDKTRDTIALNSFVTFCKRSPSVDIILNTADAVATGSGSAFAERRLALQKKLLTRLARIEASLEALGEAPFPPDEIRDLITNTAQTRSLKEHQAFLQQGVSESKPETDDLIAASDNQAGTLPSRRGAQVHACLVHSWFPELKPQTQIRASLDPAFAGLSIEQYSNMSEADRLEWSDSTSTLVFLIDKLEALWPLDRLYLPKCTSQWLFSLAAFSGALLDVANEPQAPNSEETQRPPNDQVESAINQIEESLDGPADANVDIQLAAKNDESSAAKVNFAADTSNETGGEFANASSDNPNAKPATGDQNFDPDEASSAPNEKHAHCEEGASSVEKADKQAETSQPIRDVSLSALAQWIRTWPLAEEVLARTSTGKYWAWSRVLSPLARALGRAVMFGLSSPFDRVMTQLASHLWIGDRYDQKADTTLAMAVNLDPDDTFAVEATLEYRERGESARRMEENAEAPELDDEDATETALDQLDYELSLVENSPVLERGKTFYERAFHDTPMDSRGSLVKSNLPATDGVTGYLMIDLAVHVSATPEELTLAAFKLRVFLTHEYFVHSTAVIGAHVIEVAEFKGSAKKLRLVLFFKTPLMTRIVSKLTEWFGRAESLALHLSMGANVEQALESSWNGELEALWEMPQEDGTFTNINQADDARADSMRSQRKRAFDPAWARRLGLQMPSLAQSAPAKLPADSRAAQSSTSNQEDRDLELKLAQAMSEREVHRRARLRIAEKKLTTFGHECVAILFATFDTDRDGALSLDEMNAMQRALDSAQFSSTQEYVSALQEDGAVVDHQGFLTLDGLEQLYIRTAPECLAKDLGMLGIKSCSLARVPVQASLRVVGPMLGRICAQTSSQNNDAASPANASSCDRLGHLQSLFAHGFRLFQEGKELWRQHNEAARLEVAYPDWVGALRYLTESAQVCLPQSAFSYLRDLVFRAGFARNLAFDTLAFTRGLLFALSRAQVGCLDDEVEDATEQEGKTDVDAALEGQVDSLGESEGFDADGDKSSENDRVPADVLERQFSKSCYHLCSAFQFVIAGVARGELRFQDDRAVVLSGTGMNIVDWFVGPTKLDSLARAIHVDKKANDDTSDTSVPLEA</sequence>
<evidence type="ECO:0000256" key="1">
    <source>
        <dbReference type="ARBA" id="ARBA00022837"/>
    </source>
</evidence>
<dbReference type="PROSITE" id="PS00018">
    <property type="entry name" value="EF_HAND_1"/>
    <property type="match status" value="1"/>
</dbReference>
<keyword evidence="5" id="KW-1185">Reference proteome</keyword>
<evidence type="ECO:0000256" key="2">
    <source>
        <dbReference type="SAM" id="MobiDB-lite"/>
    </source>
</evidence>
<dbReference type="EMBL" id="BEYU01000027">
    <property type="protein sequence ID" value="GBG27107.1"/>
    <property type="molecule type" value="Genomic_DNA"/>
</dbReference>
<feature type="region of interest" description="Disordered" evidence="2">
    <location>
        <begin position="523"/>
        <end position="584"/>
    </location>
</feature>
<reference evidence="4 5" key="1">
    <citation type="submission" date="2017-12" db="EMBL/GenBank/DDBJ databases">
        <title>Sequencing, de novo assembly and annotation of complete genome of a new Thraustochytrid species, strain FCC1311.</title>
        <authorList>
            <person name="Sedici K."/>
            <person name="Godart F."/>
            <person name="Aiese Cigliano R."/>
            <person name="Sanseverino W."/>
            <person name="Barakat M."/>
            <person name="Ortet P."/>
            <person name="Marechal E."/>
            <person name="Cagnac O."/>
            <person name="Amato A."/>
        </authorList>
    </citation>
    <scope>NUCLEOTIDE SEQUENCE [LARGE SCALE GENOMIC DNA]</scope>
</reference>
<feature type="region of interest" description="Disordered" evidence="2">
    <location>
        <begin position="689"/>
        <end position="709"/>
    </location>
</feature>
<evidence type="ECO:0000313" key="5">
    <source>
        <dbReference type="Proteomes" id="UP000241890"/>
    </source>
</evidence>
<dbReference type="InterPro" id="IPR018247">
    <property type="entry name" value="EF_Hand_1_Ca_BS"/>
</dbReference>
<dbReference type="PROSITE" id="PS50222">
    <property type="entry name" value="EF_HAND_2"/>
    <property type="match status" value="1"/>
</dbReference>
<comment type="caution">
    <text evidence="4">The sequence shown here is derived from an EMBL/GenBank/DDBJ whole genome shotgun (WGS) entry which is preliminary data.</text>
</comment>
<dbReference type="GO" id="GO:0005509">
    <property type="term" value="F:calcium ion binding"/>
    <property type="evidence" value="ECO:0007669"/>
    <property type="project" value="InterPro"/>
</dbReference>
<dbReference type="OrthoDB" id="26525at2759"/>
<dbReference type="SUPFAM" id="SSF47473">
    <property type="entry name" value="EF-hand"/>
    <property type="match status" value="1"/>
</dbReference>
<evidence type="ECO:0000313" key="4">
    <source>
        <dbReference type="EMBL" id="GBG27107.1"/>
    </source>
</evidence>
<feature type="compositionally biased region" description="Acidic residues" evidence="2">
    <location>
        <begin position="699"/>
        <end position="709"/>
    </location>
</feature>
<dbReference type="InterPro" id="IPR002048">
    <property type="entry name" value="EF_hand_dom"/>
</dbReference>